<reference evidence="1 2" key="1">
    <citation type="submission" date="2019-08" db="EMBL/GenBank/DDBJ databases">
        <title>Selenomonas sp. mPRGC5 and Selenomonas sp. mPRGC8 isolated from ruminal fluid of dairy goat (Capra hircus).</title>
        <authorList>
            <person name="Poothong S."/>
            <person name="Nuengjamnong C."/>
            <person name="Tanasupawat S."/>
        </authorList>
    </citation>
    <scope>NUCLEOTIDE SEQUENCE [LARGE SCALE GENOMIC DNA]</scope>
    <source>
        <strain evidence="2">mPRGC5</strain>
    </source>
</reference>
<gene>
    <name evidence="1" type="ORF">FZ040_04235</name>
</gene>
<dbReference type="EMBL" id="VTOY01000002">
    <property type="protein sequence ID" value="TYZ23938.1"/>
    <property type="molecule type" value="Genomic_DNA"/>
</dbReference>
<keyword evidence="2" id="KW-1185">Reference proteome</keyword>
<evidence type="ECO:0008006" key="3">
    <source>
        <dbReference type="Google" id="ProtNLM"/>
    </source>
</evidence>
<dbReference type="Pfam" id="PF12869">
    <property type="entry name" value="tRNA_anti-like"/>
    <property type="match status" value="1"/>
</dbReference>
<protein>
    <recommendedName>
        <fullName evidence="3">tRNA_anti-like</fullName>
    </recommendedName>
</protein>
<dbReference type="AlphaFoldDB" id="A0A5D6WB35"/>
<dbReference type="PROSITE" id="PS51257">
    <property type="entry name" value="PROKAR_LIPOPROTEIN"/>
    <property type="match status" value="1"/>
</dbReference>
<sequence length="146" mass="16205">MNMNARNIVLTTLLCIVTIFSILGCGDTSSNEKTNKKISYTNVDINVLMNDLEINAASASKKYKGKYVRITNGRITNIDSDGDYFTLEPLTENLTLASVHCSIESKKIKKQLLSLRNGERIIVYGHITDVGDIIGYSLDTQKIETP</sequence>
<evidence type="ECO:0000313" key="1">
    <source>
        <dbReference type="EMBL" id="TYZ23938.1"/>
    </source>
</evidence>
<evidence type="ECO:0000313" key="2">
    <source>
        <dbReference type="Proteomes" id="UP000323646"/>
    </source>
</evidence>
<dbReference type="InterPro" id="IPR024422">
    <property type="entry name" value="Protein_unknown_function_OB"/>
</dbReference>
<name>A0A5D6WB35_9FIRM</name>
<comment type="caution">
    <text evidence="1">The sequence shown here is derived from an EMBL/GenBank/DDBJ whole genome shotgun (WGS) entry which is preliminary data.</text>
</comment>
<dbReference type="Proteomes" id="UP000323646">
    <property type="component" value="Unassembled WGS sequence"/>
</dbReference>
<accession>A0A5D6WB35</accession>
<proteinExistence type="predicted"/>
<dbReference type="OrthoDB" id="1667251at2"/>
<organism evidence="1 2">
    <name type="scientific">Selenomonas ruminis</name>
    <dbReference type="NCBI Taxonomy" id="2593411"/>
    <lineage>
        <taxon>Bacteria</taxon>
        <taxon>Bacillati</taxon>
        <taxon>Bacillota</taxon>
        <taxon>Negativicutes</taxon>
        <taxon>Selenomonadales</taxon>
        <taxon>Selenomonadaceae</taxon>
        <taxon>Selenomonas</taxon>
    </lineage>
</organism>